<protein>
    <submittedName>
        <fullName evidence="1">Transposase</fullName>
    </submittedName>
</protein>
<dbReference type="InterPro" id="IPR002514">
    <property type="entry name" value="Transposase_8"/>
</dbReference>
<name>A0A564WD19_9PROT</name>
<dbReference type="SUPFAM" id="SSF48295">
    <property type="entry name" value="TrpR-like"/>
    <property type="match status" value="1"/>
</dbReference>
<keyword evidence="2" id="KW-1185">Reference proteome</keyword>
<dbReference type="EMBL" id="UXAT02000013">
    <property type="protein sequence ID" value="VUX46355.1"/>
    <property type="molecule type" value="Genomic_DNA"/>
</dbReference>
<accession>A0A564WD19</accession>
<dbReference type="Pfam" id="PF01527">
    <property type="entry name" value="HTH_Tnp_1"/>
    <property type="match status" value="1"/>
</dbReference>
<evidence type="ECO:0000313" key="1">
    <source>
        <dbReference type="EMBL" id="VUX46355.1"/>
    </source>
</evidence>
<sequence length="171" mass="18302">MRLWLALAPVQALVFAPVQEAVLMGQVHVLTGPERRRRFSLEEKRTIVAAAFARGAVVSDVARRADVCASLIYRWRRELGAAPSGFAEVVLAPIVAASDGDGCGDGHGRGDECGERDCPPARRRVEAWRSDASDAVVPAIEVELAGSSRLRIPASTPPELAAAVIAALRRR</sequence>
<evidence type="ECO:0000313" key="2">
    <source>
        <dbReference type="Proteomes" id="UP000326641"/>
    </source>
</evidence>
<dbReference type="GO" id="GO:0006313">
    <property type="term" value="P:DNA transposition"/>
    <property type="evidence" value="ECO:0007669"/>
    <property type="project" value="InterPro"/>
</dbReference>
<dbReference type="PANTHER" id="PTHR37936">
    <property type="entry name" value="TRANSPOSASE INSC FOR INSERTION ELEMENT IS2A-RELATED"/>
    <property type="match status" value="1"/>
</dbReference>
<reference evidence="1" key="1">
    <citation type="submission" date="2018-11" db="EMBL/GenBank/DDBJ databases">
        <authorList>
            <person name="Onetto C."/>
        </authorList>
    </citation>
    <scope>NUCLEOTIDE SEQUENCE [LARGE SCALE GENOMIC DNA]</scope>
</reference>
<dbReference type="InterPro" id="IPR010921">
    <property type="entry name" value="Trp_repressor/repl_initiator"/>
</dbReference>
<dbReference type="GO" id="GO:0043565">
    <property type="term" value="F:sequence-specific DNA binding"/>
    <property type="evidence" value="ECO:0007669"/>
    <property type="project" value="InterPro"/>
</dbReference>
<gene>
    <name evidence="1" type="ORF">DF3PA_200037</name>
</gene>
<dbReference type="Proteomes" id="UP000326641">
    <property type="component" value="Unassembled WGS sequence"/>
</dbReference>
<proteinExistence type="predicted"/>
<organism evidence="1 2">
    <name type="scientific">Candidatus Defluviicoccus seviourii</name>
    <dbReference type="NCBI Taxonomy" id="2565273"/>
    <lineage>
        <taxon>Bacteria</taxon>
        <taxon>Pseudomonadati</taxon>
        <taxon>Pseudomonadota</taxon>
        <taxon>Alphaproteobacteria</taxon>
        <taxon>Rhodospirillales</taxon>
        <taxon>Rhodospirillaceae</taxon>
        <taxon>Defluviicoccus</taxon>
    </lineage>
</organism>
<dbReference type="GO" id="GO:0004803">
    <property type="term" value="F:transposase activity"/>
    <property type="evidence" value="ECO:0007669"/>
    <property type="project" value="InterPro"/>
</dbReference>
<dbReference type="PANTHER" id="PTHR37936:SF3">
    <property type="entry name" value="TRANSPOSASE INSC FOR INSERTION ELEMENT IS2A-RELATED"/>
    <property type="match status" value="1"/>
</dbReference>
<comment type="caution">
    <text evidence="1">The sequence shown here is derived from an EMBL/GenBank/DDBJ whole genome shotgun (WGS) entry which is preliminary data.</text>
</comment>
<dbReference type="AlphaFoldDB" id="A0A564WD19"/>